<sequence>MNYCNPEVIMMKDDFILTRCEHCGRIGMMYCQCMLSFSKVDFSGFCRYIDDLSFEGDHSPFYDGVDRVVIETYHMDIQFTLMEEEFYRLKSCLGEAQMQLQIDDLLNN</sequence>
<keyword evidence="2" id="KW-1185">Reference proteome</keyword>
<dbReference type="InterPro" id="IPR046508">
    <property type="entry name" value="DUF6686"/>
</dbReference>
<dbReference type="EMBL" id="CP030041">
    <property type="protein sequence ID" value="AWW28735.1"/>
    <property type="molecule type" value="Genomic_DNA"/>
</dbReference>
<protein>
    <submittedName>
        <fullName evidence="1">Uncharacterized protein</fullName>
    </submittedName>
</protein>
<dbReference type="Pfam" id="PF20391">
    <property type="entry name" value="DUF6686"/>
    <property type="match status" value="1"/>
</dbReference>
<gene>
    <name evidence="1" type="ORF">DN752_00495</name>
</gene>
<organism evidence="1 2">
    <name type="scientific">Echinicola strongylocentroti</name>
    <dbReference type="NCBI Taxonomy" id="1795355"/>
    <lineage>
        <taxon>Bacteria</taxon>
        <taxon>Pseudomonadati</taxon>
        <taxon>Bacteroidota</taxon>
        <taxon>Cytophagia</taxon>
        <taxon>Cytophagales</taxon>
        <taxon>Cyclobacteriaceae</taxon>
        <taxon>Echinicola</taxon>
    </lineage>
</organism>
<name>A0A2Z4ID85_9BACT</name>
<evidence type="ECO:0000313" key="2">
    <source>
        <dbReference type="Proteomes" id="UP000248688"/>
    </source>
</evidence>
<evidence type="ECO:0000313" key="1">
    <source>
        <dbReference type="EMBL" id="AWW28735.1"/>
    </source>
</evidence>
<dbReference type="KEGG" id="est:DN752_00495"/>
<proteinExistence type="predicted"/>
<dbReference type="AlphaFoldDB" id="A0A2Z4ID85"/>
<dbReference type="OrthoDB" id="958821at2"/>
<accession>A0A2Z4ID85</accession>
<dbReference type="RefSeq" id="WP_112782156.1">
    <property type="nucleotide sequence ID" value="NZ_CP030041.1"/>
</dbReference>
<dbReference type="Proteomes" id="UP000248688">
    <property type="component" value="Chromosome"/>
</dbReference>
<reference evidence="1 2" key="1">
    <citation type="submission" date="2018-06" db="EMBL/GenBank/DDBJ databases">
        <title>Echinicola strongylocentroti sp. nov., isolated from a sea urchin Strongylocentrotus intermedius.</title>
        <authorList>
            <person name="Bae S.S."/>
        </authorList>
    </citation>
    <scope>NUCLEOTIDE SEQUENCE [LARGE SCALE GENOMIC DNA]</scope>
    <source>
        <strain evidence="1 2">MEBiC08714</strain>
    </source>
</reference>